<dbReference type="RefSeq" id="WP_354554033.1">
    <property type="nucleotide sequence ID" value="NZ_JBEPSM010000004.1"/>
</dbReference>
<evidence type="ECO:0000313" key="1">
    <source>
        <dbReference type="EMBL" id="MET4636438.1"/>
    </source>
</evidence>
<organism evidence="1 2">
    <name type="scientific">Kaistia defluvii</name>
    <dbReference type="NCBI Taxonomy" id="410841"/>
    <lineage>
        <taxon>Bacteria</taxon>
        <taxon>Pseudomonadati</taxon>
        <taxon>Pseudomonadota</taxon>
        <taxon>Alphaproteobacteria</taxon>
        <taxon>Hyphomicrobiales</taxon>
        <taxon>Kaistiaceae</taxon>
        <taxon>Kaistia</taxon>
    </lineage>
</organism>
<sequence>MTTTTSNRFPPVSATTANTEILDLLKSPKQAIAFAIEHIEEFEVRAFLMDWSLGADLTPWVEAWRVDYEVGKGTPRG</sequence>
<evidence type="ECO:0000313" key="2">
    <source>
        <dbReference type="Proteomes" id="UP001549321"/>
    </source>
</evidence>
<name>A0ABV2R589_9HYPH</name>
<gene>
    <name evidence="1" type="ORF">ABIE08_004396</name>
</gene>
<protein>
    <recommendedName>
        <fullName evidence="3">Phage tail protein I</fullName>
    </recommendedName>
</protein>
<comment type="caution">
    <text evidence="1">The sequence shown here is derived from an EMBL/GenBank/DDBJ whole genome shotgun (WGS) entry which is preliminary data.</text>
</comment>
<proteinExistence type="predicted"/>
<dbReference type="EMBL" id="JBEPSM010000004">
    <property type="protein sequence ID" value="MET4636438.1"/>
    <property type="molecule type" value="Genomic_DNA"/>
</dbReference>
<evidence type="ECO:0008006" key="3">
    <source>
        <dbReference type="Google" id="ProtNLM"/>
    </source>
</evidence>
<keyword evidence="2" id="KW-1185">Reference proteome</keyword>
<accession>A0ABV2R589</accession>
<dbReference type="Proteomes" id="UP001549321">
    <property type="component" value="Unassembled WGS sequence"/>
</dbReference>
<reference evidence="1 2" key="1">
    <citation type="submission" date="2024-06" db="EMBL/GenBank/DDBJ databases">
        <title>Sorghum-associated microbial communities from plants grown in Nebraska, USA.</title>
        <authorList>
            <person name="Schachtman D."/>
        </authorList>
    </citation>
    <scope>NUCLEOTIDE SEQUENCE [LARGE SCALE GENOMIC DNA]</scope>
    <source>
        <strain evidence="1 2">3207</strain>
    </source>
</reference>